<accession>A0A2C5T6I1</accession>
<dbReference type="Gene3D" id="3.90.930.1">
    <property type="match status" value="1"/>
</dbReference>
<feature type="signal peptide" evidence="1">
    <location>
        <begin position="1"/>
        <end position="21"/>
    </location>
</feature>
<protein>
    <recommendedName>
        <fullName evidence="4">Toxin-antitoxin system YwqK family antitoxin</fullName>
    </recommendedName>
</protein>
<evidence type="ECO:0008006" key="4">
    <source>
        <dbReference type="Google" id="ProtNLM"/>
    </source>
</evidence>
<feature type="chain" id="PRO_5032712287" description="Toxin-antitoxin system YwqK family antitoxin" evidence="1">
    <location>
        <begin position="22"/>
        <end position="162"/>
    </location>
</feature>
<reference evidence="3" key="1">
    <citation type="submission" date="2017-09" db="EMBL/GenBank/DDBJ databases">
        <title>FDA dAtabase for Regulatory Grade micrObial Sequences (FDA-ARGOS): Supporting development and validation of Infectious Disease Dx tests.</title>
        <authorList>
            <person name="Minogue T."/>
            <person name="Wolcott M."/>
            <person name="Wasieloski L."/>
            <person name="Aguilar W."/>
            <person name="Moore D."/>
            <person name="Tallon L."/>
            <person name="Sadzewicz L."/>
            <person name="Ott S."/>
            <person name="Zhao X."/>
            <person name="Nagaraj S."/>
            <person name="Vavikolanu K."/>
            <person name="Aluvathingal J."/>
            <person name="Nadendla S."/>
            <person name="Sichtig H."/>
        </authorList>
    </citation>
    <scope>NUCLEOTIDE SEQUENCE [LARGE SCALE GENOMIC DNA]</scope>
    <source>
        <strain evidence="3">FDAARGOS_404</strain>
    </source>
</reference>
<dbReference type="InterPro" id="IPR011652">
    <property type="entry name" value="MORN_2"/>
</dbReference>
<evidence type="ECO:0000313" key="3">
    <source>
        <dbReference type="Proteomes" id="UP000222768"/>
    </source>
</evidence>
<dbReference type="RefSeq" id="WP_032616464.1">
    <property type="nucleotide sequence ID" value="NZ_CBCXZU010000001.1"/>
</dbReference>
<proteinExistence type="predicted"/>
<dbReference type="Proteomes" id="UP000222768">
    <property type="component" value="Unassembled WGS sequence"/>
</dbReference>
<organism evidence="2 3">
    <name type="scientific">Leclercia adecarboxylata</name>
    <dbReference type="NCBI Taxonomy" id="83655"/>
    <lineage>
        <taxon>Bacteria</taxon>
        <taxon>Pseudomonadati</taxon>
        <taxon>Pseudomonadota</taxon>
        <taxon>Gammaproteobacteria</taxon>
        <taxon>Enterobacterales</taxon>
        <taxon>Enterobacteriaceae</taxon>
        <taxon>Leclercia</taxon>
    </lineage>
</organism>
<name>A0A2C5T6I1_9ENTR</name>
<evidence type="ECO:0000313" key="2">
    <source>
        <dbReference type="EMBL" id="PHH02762.1"/>
    </source>
</evidence>
<dbReference type="EMBL" id="PDLK01000002">
    <property type="protein sequence ID" value="PHH02762.1"/>
    <property type="molecule type" value="Genomic_DNA"/>
</dbReference>
<comment type="caution">
    <text evidence="2">The sequence shown here is derived from an EMBL/GenBank/DDBJ whole genome shotgun (WGS) entry which is preliminary data.</text>
</comment>
<evidence type="ECO:0000256" key="1">
    <source>
        <dbReference type="SAM" id="SignalP"/>
    </source>
</evidence>
<dbReference type="Pfam" id="PF07661">
    <property type="entry name" value="MORN_2"/>
    <property type="match status" value="2"/>
</dbReference>
<keyword evidence="1" id="KW-0732">Signal</keyword>
<dbReference type="SUPFAM" id="SSF82185">
    <property type="entry name" value="Histone H3 K4-specific methyltransferase SET7/9 N-terminal domain"/>
    <property type="match status" value="1"/>
</dbReference>
<dbReference type="AlphaFoldDB" id="A0A2C5T6I1"/>
<dbReference type="OrthoDB" id="5690314at2"/>
<dbReference type="PROSITE" id="PS51257">
    <property type="entry name" value="PROKAR_LIPOPROTEIN"/>
    <property type="match status" value="1"/>
</dbReference>
<gene>
    <name evidence="2" type="ORF">CRX53_01690</name>
</gene>
<sequence length="162" mass="17631">MKQALTLIPLVILLAGCADFASSVTNTIDGMGMTPDYAKGLKDDLEPQKKLTTPVVKVADSVPEGKLVEKYDNGNKKFETVIKNRCFNDYIDVYYPNGVLRSHTPLVNCQAEGLSQGYTQDGKLRSTITFKASVANGEAKTYDAGGKVVQTVIYKDGFPQKS</sequence>